<dbReference type="AlphaFoldDB" id="A0A561EWL6"/>
<proteinExistence type="predicted"/>
<dbReference type="GO" id="GO:0005886">
    <property type="term" value="C:plasma membrane"/>
    <property type="evidence" value="ECO:0007669"/>
    <property type="project" value="UniProtKB-SubCell"/>
</dbReference>
<sequence>MPTDSARRLAALTERLPARVRTGYWTRVVPVLAVLAVVTHIPSFMRPVWSPDEGYLATQARMLADGGVLYDTVVDRKPPLLPWLYEACFALFGSTSLWPLRTLAIVAHLATAVLLASIARGRWGNRAGAAAGALYLLVSIGLSPEDTQAATFEVFMLPAMVAAFRYAERRRWLAAGIAVALCSLTKQTGGAVLLPVLWMLLQDTRRRGVAWRPALFKIGFGFALPIALVAVILTKPKGFLFWVVTGSGDYASLGGAWLQMTGRALGNSAILLAAGLGFLAPLGRRLWLKYRSRPLLPPPAATGRRWPIISFAADPAEAHEERGSTTDLWVWLLSSVIAVSTGFHFFGHYYLQLMPVLVLLGVGAVSTSAIRWRPVLVYSTVAATAFWGLAMFWPGQKLTHTTEVATTVAEQTTPKDTVLVWGMHPELYWLADRRPASRYLTAGFLTNFSGGKDGQQVGEQYSVSDAWQTFDQELAKGLPEVVVDDSGRAPYQPVLIPRMESLLETRYEVVGVNADTVIYRLKR</sequence>
<feature type="transmembrane region" description="Helical" evidence="8">
    <location>
        <begin position="213"/>
        <end position="232"/>
    </location>
</feature>
<evidence type="ECO:0000256" key="7">
    <source>
        <dbReference type="ARBA" id="ARBA00023136"/>
    </source>
</evidence>
<evidence type="ECO:0000313" key="10">
    <source>
        <dbReference type="EMBL" id="TWE20006.1"/>
    </source>
</evidence>
<dbReference type="Proteomes" id="UP000318416">
    <property type="component" value="Unassembled WGS sequence"/>
</dbReference>
<protein>
    <submittedName>
        <fullName evidence="10">4-amino-4-deoxy-L-arabinose transferase-like glycosyltransferase</fullName>
    </submittedName>
</protein>
<dbReference type="RefSeq" id="WP_246192828.1">
    <property type="nucleotide sequence ID" value="NZ_VIVR01000001.1"/>
</dbReference>
<evidence type="ECO:0000256" key="2">
    <source>
        <dbReference type="ARBA" id="ARBA00022475"/>
    </source>
</evidence>
<feature type="transmembrane region" description="Helical" evidence="8">
    <location>
        <begin position="239"/>
        <end position="258"/>
    </location>
</feature>
<evidence type="ECO:0000256" key="4">
    <source>
        <dbReference type="ARBA" id="ARBA00022679"/>
    </source>
</evidence>
<dbReference type="EMBL" id="VIVR01000001">
    <property type="protein sequence ID" value="TWE20006.1"/>
    <property type="molecule type" value="Genomic_DNA"/>
</dbReference>
<keyword evidence="3" id="KW-0328">Glycosyltransferase</keyword>
<dbReference type="Pfam" id="PF13231">
    <property type="entry name" value="PMT_2"/>
    <property type="match status" value="1"/>
</dbReference>
<keyword evidence="7 8" id="KW-0472">Membrane</keyword>
<dbReference type="InterPro" id="IPR038731">
    <property type="entry name" value="RgtA/B/C-like"/>
</dbReference>
<evidence type="ECO:0000259" key="9">
    <source>
        <dbReference type="Pfam" id="PF13231"/>
    </source>
</evidence>
<feature type="transmembrane region" description="Helical" evidence="8">
    <location>
        <begin position="264"/>
        <end position="283"/>
    </location>
</feature>
<reference evidence="10 11" key="1">
    <citation type="submission" date="2019-06" db="EMBL/GenBank/DDBJ databases">
        <title>Sequencing the genomes of 1000 actinobacteria strains.</title>
        <authorList>
            <person name="Klenk H.-P."/>
        </authorList>
    </citation>
    <scope>NUCLEOTIDE SEQUENCE [LARGE SCALE GENOMIC DNA]</scope>
    <source>
        <strain evidence="10 11">DSM 41649</strain>
    </source>
</reference>
<accession>A0A561EWL6</accession>
<organism evidence="10 11">
    <name type="scientific">Kitasatospora atroaurantiaca</name>
    <dbReference type="NCBI Taxonomy" id="285545"/>
    <lineage>
        <taxon>Bacteria</taxon>
        <taxon>Bacillati</taxon>
        <taxon>Actinomycetota</taxon>
        <taxon>Actinomycetes</taxon>
        <taxon>Kitasatosporales</taxon>
        <taxon>Streptomycetaceae</taxon>
        <taxon>Kitasatospora</taxon>
    </lineage>
</organism>
<feature type="transmembrane region" description="Helical" evidence="8">
    <location>
        <begin position="174"/>
        <end position="201"/>
    </location>
</feature>
<dbReference type="GO" id="GO:0009103">
    <property type="term" value="P:lipopolysaccharide biosynthetic process"/>
    <property type="evidence" value="ECO:0007669"/>
    <property type="project" value="UniProtKB-ARBA"/>
</dbReference>
<dbReference type="GO" id="GO:0016763">
    <property type="term" value="F:pentosyltransferase activity"/>
    <property type="evidence" value="ECO:0007669"/>
    <property type="project" value="TreeGrafter"/>
</dbReference>
<evidence type="ECO:0000313" key="11">
    <source>
        <dbReference type="Proteomes" id="UP000318416"/>
    </source>
</evidence>
<keyword evidence="6 8" id="KW-1133">Transmembrane helix</keyword>
<dbReference type="PANTHER" id="PTHR33908">
    <property type="entry name" value="MANNOSYLTRANSFERASE YKCB-RELATED"/>
    <property type="match status" value="1"/>
</dbReference>
<keyword evidence="4 10" id="KW-0808">Transferase</keyword>
<gene>
    <name evidence="10" type="ORF">FB465_5148</name>
</gene>
<evidence type="ECO:0000256" key="5">
    <source>
        <dbReference type="ARBA" id="ARBA00022692"/>
    </source>
</evidence>
<feature type="domain" description="Glycosyltransferase RgtA/B/C/D-like" evidence="9">
    <location>
        <begin position="77"/>
        <end position="228"/>
    </location>
</feature>
<feature type="transmembrane region" description="Helical" evidence="8">
    <location>
        <begin position="375"/>
        <end position="393"/>
    </location>
</feature>
<name>A0A561EWL6_9ACTN</name>
<feature type="transmembrane region" description="Helical" evidence="8">
    <location>
        <begin position="100"/>
        <end position="119"/>
    </location>
</feature>
<evidence type="ECO:0000256" key="8">
    <source>
        <dbReference type="SAM" id="Phobius"/>
    </source>
</evidence>
<keyword evidence="5 8" id="KW-0812">Transmembrane</keyword>
<feature type="transmembrane region" description="Helical" evidence="8">
    <location>
        <begin position="24"/>
        <end position="45"/>
    </location>
</feature>
<keyword evidence="11" id="KW-1185">Reference proteome</keyword>
<dbReference type="InterPro" id="IPR050297">
    <property type="entry name" value="LipidA_mod_glycosyltrf_83"/>
</dbReference>
<evidence type="ECO:0000256" key="3">
    <source>
        <dbReference type="ARBA" id="ARBA00022676"/>
    </source>
</evidence>
<evidence type="ECO:0000256" key="6">
    <source>
        <dbReference type="ARBA" id="ARBA00022989"/>
    </source>
</evidence>
<comment type="caution">
    <text evidence="10">The sequence shown here is derived from an EMBL/GenBank/DDBJ whole genome shotgun (WGS) entry which is preliminary data.</text>
</comment>
<evidence type="ECO:0000256" key="1">
    <source>
        <dbReference type="ARBA" id="ARBA00004651"/>
    </source>
</evidence>
<dbReference type="PANTHER" id="PTHR33908:SF11">
    <property type="entry name" value="MEMBRANE PROTEIN"/>
    <property type="match status" value="1"/>
</dbReference>
<keyword evidence="2" id="KW-1003">Cell membrane</keyword>
<comment type="subcellular location">
    <subcellularLocation>
        <location evidence="1">Cell membrane</location>
        <topology evidence="1">Multi-pass membrane protein</topology>
    </subcellularLocation>
</comment>
<feature type="transmembrane region" description="Helical" evidence="8">
    <location>
        <begin position="328"/>
        <end position="346"/>
    </location>
</feature>